<keyword evidence="2" id="KW-0648">Protein biosynthesis</keyword>
<dbReference type="SUPFAM" id="SSF56420">
    <property type="entry name" value="Peptide deformylase"/>
    <property type="match status" value="1"/>
</dbReference>
<evidence type="ECO:0000256" key="1">
    <source>
        <dbReference type="ARBA" id="ARBA00010759"/>
    </source>
</evidence>
<gene>
    <name evidence="2" type="primary">def</name>
    <name evidence="4" type="ORF">ACFHYO_12505</name>
</gene>
<organism evidence="4 5">
    <name type="scientific">Paracoccus panacisoli</name>
    <dbReference type="NCBI Taxonomy" id="1510163"/>
    <lineage>
        <taxon>Bacteria</taxon>
        <taxon>Pseudomonadati</taxon>
        <taxon>Pseudomonadota</taxon>
        <taxon>Alphaproteobacteria</taxon>
        <taxon>Rhodobacterales</taxon>
        <taxon>Paracoccaceae</taxon>
        <taxon>Paracoccus</taxon>
    </lineage>
</organism>
<dbReference type="RefSeq" id="WP_394320793.1">
    <property type="nucleotide sequence ID" value="NZ_JBHMQU010000063.1"/>
</dbReference>
<reference evidence="4 5" key="1">
    <citation type="submission" date="2024-09" db="EMBL/GenBank/DDBJ databases">
        <authorList>
            <person name="Sun Q."/>
            <person name="Mori K."/>
        </authorList>
    </citation>
    <scope>NUCLEOTIDE SEQUENCE [LARGE SCALE GENOMIC DNA]</scope>
    <source>
        <strain evidence="4 5">KCTC 42086</strain>
    </source>
</reference>
<dbReference type="EC" id="3.5.1.88" evidence="2"/>
<comment type="function">
    <text evidence="2">Removes the formyl group from the N-terminal Met of newly synthesized proteins. Requires at least a dipeptide for an efficient rate of reaction. N-terminal L-methionine is a prerequisite for activity but the enzyme has broad specificity at other positions.</text>
</comment>
<keyword evidence="2" id="KW-0378">Hydrolase</keyword>
<comment type="caution">
    <text evidence="4">The sequence shown here is derived from an EMBL/GenBank/DDBJ whole genome shotgun (WGS) entry which is preliminary data.</text>
</comment>
<feature type="binding site" evidence="2">
    <location>
        <position position="181"/>
    </location>
    <ligand>
        <name>Fe cation</name>
        <dbReference type="ChEBI" id="CHEBI:24875"/>
    </ligand>
</feature>
<dbReference type="EMBL" id="JBHMQU010000063">
    <property type="protein sequence ID" value="MFC0812927.1"/>
    <property type="molecule type" value="Genomic_DNA"/>
</dbReference>
<dbReference type="PANTHER" id="PTHR10458:SF22">
    <property type="entry name" value="PEPTIDE DEFORMYLASE"/>
    <property type="match status" value="1"/>
</dbReference>
<dbReference type="NCBIfam" id="NF001159">
    <property type="entry name" value="PRK00150.1-3"/>
    <property type="match status" value="1"/>
</dbReference>
<dbReference type="InterPro" id="IPR023635">
    <property type="entry name" value="Peptide_deformylase"/>
</dbReference>
<dbReference type="HAMAP" id="MF_00163">
    <property type="entry name" value="Pep_deformylase"/>
    <property type="match status" value="1"/>
</dbReference>
<dbReference type="Gene3D" id="3.90.45.10">
    <property type="entry name" value="Peptide deformylase"/>
    <property type="match status" value="1"/>
</dbReference>
<dbReference type="InterPro" id="IPR036821">
    <property type="entry name" value="Peptide_deformylase_sf"/>
</dbReference>
<comment type="cofactor">
    <cofactor evidence="2">
        <name>Fe(2+)</name>
        <dbReference type="ChEBI" id="CHEBI:29033"/>
    </cofactor>
    <text evidence="2">Binds 1 Fe(2+) ion.</text>
</comment>
<dbReference type="CDD" id="cd00487">
    <property type="entry name" value="Pep_deformylase"/>
    <property type="match status" value="1"/>
</dbReference>
<dbReference type="Proteomes" id="UP001589920">
    <property type="component" value="Unassembled WGS sequence"/>
</dbReference>
<comment type="catalytic activity">
    <reaction evidence="2">
        <text>N-terminal N-formyl-L-methionyl-[peptide] + H2O = N-terminal L-methionyl-[peptide] + formate</text>
        <dbReference type="Rhea" id="RHEA:24420"/>
        <dbReference type="Rhea" id="RHEA-COMP:10639"/>
        <dbReference type="Rhea" id="RHEA-COMP:10640"/>
        <dbReference type="ChEBI" id="CHEBI:15377"/>
        <dbReference type="ChEBI" id="CHEBI:15740"/>
        <dbReference type="ChEBI" id="CHEBI:49298"/>
        <dbReference type="ChEBI" id="CHEBI:64731"/>
        <dbReference type="EC" id="3.5.1.88"/>
    </reaction>
</comment>
<feature type="active site" evidence="2">
    <location>
        <position position="178"/>
    </location>
</feature>
<sequence length="217" mass="22260">MPSAAALPDPAALPAARGPAGAGAPVRPVIPGPAALPCPPGRVRPVVLYPDSVLRTRCRPAGELKFPELEALVADLFATLYAAGGRGLAAPQIGVARRVFVMDPGWKDGTPAPLAVIEPALTPAGRRTAEAEELCLSIPGRPVRVRRPARVRLDFFDLAGVAQSLPLDGMAARIAQHEADHLDGVLILDPRPEAAPAAPPAAPARRPRAAAGASTGA</sequence>
<accession>A0ABV6T8K7</accession>
<dbReference type="PANTHER" id="PTHR10458">
    <property type="entry name" value="PEPTIDE DEFORMYLASE"/>
    <property type="match status" value="1"/>
</dbReference>
<keyword evidence="2" id="KW-0479">Metal-binding</keyword>
<feature type="region of interest" description="Disordered" evidence="3">
    <location>
        <begin position="191"/>
        <end position="217"/>
    </location>
</feature>
<name>A0ABV6T8K7_9RHOB</name>
<comment type="similarity">
    <text evidence="1 2">Belongs to the polypeptide deformylase family.</text>
</comment>
<keyword evidence="5" id="KW-1185">Reference proteome</keyword>
<protein>
    <recommendedName>
        <fullName evidence="2">Peptide deformylase</fullName>
        <shortName evidence="2">PDF</shortName>
        <ecNumber evidence="2">3.5.1.88</ecNumber>
    </recommendedName>
    <alternativeName>
        <fullName evidence="2">Polypeptide deformylase</fullName>
    </alternativeName>
</protein>
<dbReference type="Pfam" id="PF01327">
    <property type="entry name" value="Pep_deformylase"/>
    <property type="match status" value="1"/>
</dbReference>
<evidence type="ECO:0000256" key="2">
    <source>
        <dbReference type="HAMAP-Rule" id="MF_00163"/>
    </source>
</evidence>
<feature type="binding site" evidence="2">
    <location>
        <position position="135"/>
    </location>
    <ligand>
        <name>Fe cation</name>
        <dbReference type="ChEBI" id="CHEBI:24875"/>
    </ligand>
</feature>
<evidence type="ECO:0000256" key="3">
    <source>
        <dbReference type="SAM" id="MobiDB-lite"/>
    </source>
</evidence>
<evidence type="ECO:0000313" key="4">
    <source>
        <dbReference type="EMBL" id="MFC0812927.1"/>
    </source>
</evidence>
<evidence type="ECO:0000313" key="5">
    <source>
        <dbReference type="Proteomes" id="UP001589920"/>
    </source>
</evidence>
<dbReference type="PRINTS" id="PR01576">
    <property type="entry name" value="PDEFORMYLASE"/>
</dbReference>
<feature type="binding site" evidence="2">
    <location>
        <position position="177"/>
    </location>
    <ligand>
        <name>Fe cation</name>
        <dbReference type="ChEBI" id="CHEBI:24875"/>
    </ligand>
</feature>
<keyword evidence="2" id="KW-0408">Iron</keyword>
<proteinExistence type="inferred from homology"/>